<dbReference type="EMBL" id="JBICBT010000663">
    <property type="protein sequence ID" value="KAL3106088.1"/>
    <property type="molecule type" value="Genomic_DNA"/>
</dbReference>
<dbReference type="Proteomes" id="UP001620626">
    <property type="component" value="Unassembled WGS sequence"/>
</dbReference>
<organism evidence="1 2">
    <name type="scientific">Heterodera trifolii</name>
    <dbReference type="NCBI Taxonomy" id="157864"/>
    <lineage>
        <taxon>Eukaryota</taxon>
        <taxon>Metazoa</taxon>
        <taxon>Ecdysozoa</taxon>
        <taxon>Nematoda</taxon>
        <taxon>Chromadorea</taxon>
        <taxon>Rhabditida</taxon>
        <taxon>Tylenchina</taxon>
        <taxon>Tylenchomorpha</taxon>
        <taxon>Tylenchoidea</taxon>
        <taxon>Heteroderidae</taxon>
        <taxon>Heteroderinae</taxon>
        <taxon>Heterodera</taxon>
    </lineage>
</organism>
<gene>
    <name evidence="1" type="ORF">niasHT_025477</name>
</gene>
<evidence type="ECO:0000313" key="2">
    <source>
        <dbReference type="Proteomes" id="UP001620626"/>
    </source>
</evidence>
<sequence>MGLLLIRCSVSIQHRNATFIQNWDGCKLQNPFIPGGGGEEQQQNPKKNPLGWRGMAIGRPTDGGPKGRSLAQLNSKRIFFPRMSFDVDLWLDLTTGKAREEIPPRANGWRINRKGTD</sequence>
<proteinExistence type="predicted"/>
<comment type="caution">
    <text evidence="1">The sequence shown here is derived from an EMBL/GenBank/DDBJ whole genome shotgun (WGS) entry which is preliminary data.</text>
</comment>
<evidence type="ECO:0000313" key="1">
    <source>
        <dbReference type="EMBL" id="KAL3106088.1"/>
    </source>
</evidence>
<keyword evidence="2" id="KW-1185">Reference proteome</keyword>
<accession>A0ABD2KT75</accession>
<reference evidence="1 2" key="1">
    <citation type="submission" date="2024-10" db="EMBL/GenBank/DDBJ databases">
        <authorList>
            <person name="Kim D."/>
        </authorList>
    </citation>
    <scope>NUCLEOTIDE SEQUENCE [LARGE SCALE GENOMIC DNA]</scope>
    <source>
        <strain evidence="1">BH-2024</strain>
    </source>
</reference>
<protein>
    <submittedName>
        <fullName evidence="1">Uncharacterized protein</fullName>
    </submittedName>
</protein>
<dbReference type="AlphaFoldDB" id="A0ABD2KT75"/>
<name>A0ABD2KT75_9BILA</name>